<dbReference type="AlphaFoldDB" id="A0A831RKI6"/>
<feature type="domain" description="Phasin" evidence="1">
    <location>
        <begin position="7"/>
        <end position="103"/>
    </location>
</feature>
<proteinExistence type="predicted"/>
<name>A0A831RKI6_9GAMM</name>
<comment type="caution">
    <text evidence="2">The sequence shown here is derived from an EMBL/GenBank/DDBJ whole genome shotgun (WGS) entry which is preliminary data.</text>
</comment>
<evidence type="ECO:0000259" key="1">
    <source>
        <dbReference type="Pfam" id="PF09361"/>
    </source>
</evidence>
<reference evidence="2" key="1">
    <citation type="journal article" date="2020" name="mSystems">
        <title>Genome- and Community-Level Interaction Insights into Carbon Utilization and Element Cycling Functions of Hydrothermarchaeota in Hydrothermal Sediment.</title>
        <authorList>
            <person name="Zhou Z."/>
            <person name="Liu Y."/>
            <person name="Xu W."/>
            <person name="Pan J."/>
            <person name="Luo Z.H."/>
            <person name="Li M."/>
        </authorList>
    </citation>
    <scope>NUCLEOTIDE SEQUENCE [LARGE SCALE GENOMIC DNA]</scope>
    <source>
        <strain evidence="2">HyVt-443</strain>
    </source>
</reference>
<accession>A0A831RKI6</accession>
<evidence type="ECO:0000313" key="2">
    <source>
        <dbReference type="EMBL" id="HEB97062.1"/>
    </source>
</evidence>
<protein>
    <submittedName>
        <fullName evidence="2">Phasin family protein</fullName>
    </submittedName>
</protein>
<organism evidence="2 3">
    <name type="scientific">Sedimenticola thiotaurini</name>
    <dbReference type="NCBI Taxonomy" id="1543721"/>
    <lineage>
        <taxon>Bacteria</taxon>
        <taxon>Pseudomonadati</taxon>
        <taxon>Pseudomonadota</taxon>
        <taxon>Gammaproteobacteria</taxon>
        <taxon>Chromatiales</taxon>
        <taxon>Sedimenticolaceae</taxon>
        <taxon>Sedimenticola</taxon>
    </lineage>
</organism>
<gene>
    <name evidence="2" type="ORF">ENI96_11605</name>
</gene>
<dbReference type="Proteomes" id="UP000886251">
    <property type="component" value="Unassembled WGS sequence"/>
</dbReference>
<dbReference type="Pfam" id="PF09361">
    <property type="entry name" value="Phasin_2"/>
    <property type="match status" value="1"/>
</dbReference>
<evidence type="ECO:0000313" key="3">
    <source>
        <dbReference type="Proteomes" id="UP000886251"/>
    </source>
</evidence>
<dbReference type="EMBL" id="DRKP01000139">
    <property type="protein sequence ID" value="HEB97062.1"/>
    <property type="molecule type" value="Genomic_DNA"/>
</dbReference>
<dbReference type="InterPro" id="IPR018968">
    <property type="entry name" value="Phasin"/>
</dbReference>
<sequence>MTRETTERFHRMADAGLQQMRELTELNLRTWNEVVERQMALIDTAWQSSLAQSEKMTEQADPAGRIQQQMEFSREMGQALFEQGRDNALRGIEIGQEYGRLAETGMRRITEALGGAPGEPEES</sequence>